<proteinExistence type="evidence at transcript level"/>
<dbReference type="PANTHER" id="PTHR23068">
    <property type="entry name" value="DNA CYTOSINE-5- -METHYLTRANSFERASE 3-RELATED"/>
    <property type="match status" value="1"/>
</dbReference>
<dbReference type="SUPFAM" id="SSF53335">
    <property type="entry name" value="S-adenosyl-L-methionine-dependent methyltransferases"/>
    <property type="match status" value="2"/>
</dbReference>
<accession>A0A2H5BXZ4</accession>
<name>A0A2H5BXZ4_9ROSI</name>
<dbReference type="InterPro" id="IPR029063">
    <property type="entry name" value="SAM-dependent_MTases_sf"/>
</dbReference>
<dbReference type="Pfam" id="PF00145">
    <property type="entry name" value="DNA_methylase"/>
    <property type="match status" value="1"/>
</dbReference>
<dbReference type="EMBL" id="MF001059">
    <property type="protein sequence ID" value="AUH15436.1"/>
    <property type="molecule type" value="mRNA"/>
</dbReference>
<evidence type="ECO:0000256" key="4">
    <source>
        <dbReference type="ARBA" id="ARBA00022679"/>
    </source>
</evidence>
<feature type="domain" description="SAM-dependent MTase DRM-type" evidence="10">
    <location>
        <begin position="370"/>
        <end position="702"/>
    </location>
</feature>
<evidence type="ECO:0000313" key="11">
    <source>
        <dbReference type="EMBL" id="AUH15436.1"/>
    </source>
</evidence>
<dbReference type="GO" id="GO:0005634">
    <property type="term" value="C:nucleus"/>
    <property type="evidence" value="ECO:0007669"/>
    <property type="project" value="UniProtKB-SubCell"/>
</dbReference>
<keyword evidence="3 11" id="KW-0489">Methyltransferase</keyword>
<dbReference type="InterPro" id="IPR050390">
    <property type="entry name" value="C5-Methyltransferase"/>
</dbReference>
<evidence type="ECO:0000256" key="1">
    <source>
        <dbReference type="ARBA" id="ARBA00004123"/>
    </source>
</evidence>
<evidence type="ECO:0000256" key="3">
    <source>
        <dbReference type="ARBA" id="ARBA00022603"/>
    </source>
</evidence>
<keyword evidence="7" id="KW-0238">DNA-binding</keyword>
<organism evidence="11">
    <name type="scientific">Dimocarpus longan</name>
    <dbReference type="NCBI Taxonomy" id="128017"/>
    <lineage>
        <taxon>Eukaryota</taxon>
        <taxon>Viridiplantae</taxon>
        <taxon>Streptophyta</taxon>
        <taxon>Embryophyta</taxon>
        <taxon>Tracheophyta</taxon>
        <taxon>Spermatophyta</taxon>
        <taxon>Magnoliopsida</taxon>
        <taxon>eudicotyledons</taxon>
        <taxon>Gunneridae</taxon>
        <taxon>Pentapetalae</taxon>
        <taxon>rosids</taxon>
        <taxon>malvids</taxon>
        <taxon>Sapindales</taxon>
        <taxon>Sapindaceae</taxon>
        <taxon>Dimocarpus</taxon>
    </lineage>
</organism>
<feature type="region of interest" description="Disordered" evidence="9">
    <location>
        <begin position="245"/>
        <end position="268"/>
    </location>
</feature>
<dbReference type="GO" id="GO:0032259">
    <property type="term" value="P:methylation"/>
    <property type="evidence" value="ECO:0007669"/>
    <property type="project" value="UniProtKB-KW"/>
</dbReference>
<keyword evidence="5" id="KW-0949">S-adenosyl-L-methionine</keyword>
<dbReference type="Gene3D" id="3.40.50.150">
    <property type="entry name" value="Vaccinia Virus protein VP39"/>
    <property type="match status" value="1"/>
</dbReference>
<dbReference type="EC" id="2.1.1.37" evidence="2"/>
<evidence type="ECO:0000256" key="5">
    <source>
        <dbReference type="ARBA" id="ARBA00022691"/>
    </source>
</evidence>
<feature type="region of interest" description="Disordered" evidence="9">
    <location>
        <begin position="82"/>
        <end position="103"/>
    </location>
</feature>
<dbReference type="GO" id="GO:0003677">
    <property type="term" value="F:DNA binding"/>
    <property type="evidence" value="ECO:0007669"/>
    <property type="project" value="UniProtKB-KW"/>
</dbReference>
<protein>
    <recommendedName>
        <fullName evidence="2">DNA (cytosine-5-)-methyltransferase</fullName>
        <ecNumber evidence="2">2.1.1.37</ecNumber>
    </recommendedName>
</protein>
<feature type="compositionally biased region" description="Polar residues" evidence="9">
    <location>
        <begin position="82"/>
        <end position="92"/>
    </location>
</feature>
<keyword evidence="4 11" id="KW-0808">Transferase</keyword>
<reference evidence="11" key="1">
    <citation type="submission" date="2017-04" db="EMBL/GenBank/DDBJ databases">
        <title>Cloning, Subcellular Localization and Expression Analysis of Domains Rearranged Methyltransfernse 2 gene(DlDRM2) in Dimocarpus longan Lour.</title>
        <authorList>
            <person name="Bai Y."/>
            <person name="Lin Y."/>
            <person name="Chen X."/>
            <person name="Lai Z."/>
        </authorList>
    </citation>
    <scope>NUCLEOTIDE SEQUENCE</scope>
</reference>
<comment type="subcellular location">
    <subcellularLocation>
        <location evidence="1">Nucleus</location>
    </subcellularLocation>
</comment>
<dbReference type="PANTHER" id="PTHR23068:SF11">
    <property type="entry name" value="INACTIVE DNA (CYTOSINE-5)-METHYLTRANSFERASE DRM3-RELATED"/>
    <property type="match status" value="1"/>
</dbReference>
<evidence type="ECO:0000256" key="9">
    <source>
        <dbReference type="SAM" id="MobiDB-lite"/>
    </source>
</evidence>
<keyword evidence="6" id="KW-0677">Repeat</keyword>
<dbReference type="AlphaFoldDB" id="A0A2H5BXZ4"/>
<evidence type="ECO:0000259" key="10">
    <source>
        <dbReference type="PROSITE" id="PS51680"/>
    </source>
</evidence>
<evidence type="ECO:0000256" key="6">
    <source>
        <dbReference type="ARBA" id="ARBA00022737"/>
    </source>
</evidence>
<sequence length="703" mass="79251">MADNKKKAVVPKPEMLDFEFPDDRMYSSQVGNNVASSSGSKQRSSLLGMGFAPSLVDKVIEEKGEDDIELLIETLFEYTDCQNPDAQSSDSLDSLFGDKDDTSAPEISTVIKLKEEPDAFDAEGHDDDKRATLLIMNFPVNEVDFALEKLGYDAPINELVDFILAAQIAEKFDKEMDNMPPEDEDKKEDANDEILYATMQKTIRLLEMGFSENEISLAIEKFGSKVPVAELADSICAGDLAPVKKEKNSSKPFTTSHSGIGMKNGLRHRPHGAEKIKTEDFRPDAISQPSRINTDEISGGKRPKEEYFDDFPGAASQIQKNNFESNHKGKRPKQEYLEDTSSVLSSAWLEEKVIPHLAEFEGPKARYPNPCRSLDKAIAKPPYFFYGNIANLPGDSWVKISQFLFAIQPEFVNTQHFSALSRREGYVHNLPTSNRFNILPKSAMTIQDAVPQTKKWWPSWDTRKQLSCLSSGTSGITQLCDRLGHTIIESRGLLSLEQQKYILHQCQTSNLVWVGRYKLGPLDPEHLESILGYPMNHTQAAECSLMQRLESLRYCIQTDTMGYHLSVLKSIFPEGLTMLSVFSGIGGAEVTLHRLGIHLKGVISIETSEPNRRILRRWWQESQQRGELVQIEDIQSLTTKKILNLIEKFGNIDFIVCQNPCPTSSRSPATAAQARDLPDFEFSLFYEFVRVLQRVRSTVERKR</sequence>
<evidence type="ECO:0000256" key="2">
    <source>
        <dbReference type="ARBA" id="ARBA00011975"/>
    </source>
</evidence>
<dbReference type="InterPro" id="IPR030380">
    <property type="entry name" value="SAM_MeTfrase_DRM"/>
</dbReference>
<evidence type="ECO:0000256" key="8">
    <source>
        <dbReference type="ARBA" id="ARBA00023242"/>
    </source>
</evidence>
<dbReference type="PROSITE" id="PS51680">
    <property type="entry name" value="SAM_MT_DRM"/>
    <property type="match status" value="1"/>
</dbReference>
<evidence type="ECO:0000256" key="7">
    <source>
        <dbReference type="ARBA" id="ARBA00023125"/>
    </source>
</evidence>
<dbReference type="InterPro" id="IPR001525">
    <property type="entry name" value="C5_MeTfrase"/>
</dbReference>
<dbReference type="GO" id="GO:0003886">
    <property type="term" value="F:DNA (cytosine-5-)-methyltransferase activity"/>
    <property type="evidence" value="ECO:0007669"/>
    <property type="project" value="UniProtKB-EC"/>
</dbReference>
<keyword evidence="8" id="KW-0539">Nucleus</keyword>